<evidence type="ECO:0000256" key="1">
    <source>
        <dbReference type="SAM" id="MobiDB-lite"/>
    </source>
</evidence>
<dbReference type="AlphaFoldDB" id="A0A0C3CPZ1"/>
<reference evidence="2 3" key="1">
    <citation type="submission" date="2014-04" db="EMBL/GenBank/DDBJ databases">
        <authorList>
            <consortium name="DOE Joint Genome Institute"/>
            <person name="Kuo A."/>
            <person name="Kohler A."/>
            <person name="Nagy L.G."/>
            <person name="Floudas D."/>
            <person name="Copeland A."/>
            <person name="Barry K.W."/>
            <person name="Cichocki N."/>
            <person name="Veneault-Fourrey C."/>
            <person name="LaButti K."/>
            <person name="Lindquist E.A."/>
            <person name="Lipzen A."/>
            <person name="Lundell T."/>
            <person name="Morin E."/>
            <person name="Murat C."/>
            <person name="Sun H."/>
            <person name="Tunlid A."/>
            <person name="Henrissat B."/>
            <person name="Grigoriev I.V."/>
            <person name="Hibbett D.S."/>
            <person name="Martin F."/>
            <person name="Nordberg H.P."/>
            <person name="Cantor M.N."/>
            <person name="Hua S.X."/>
        </authorList>
    </citation>
    <scope>NUCLEOTIDE SEQUENCE [LARGE SCALE GENOMIC DNA]</scope>
    <source>
        <strain evidence="2 3">Foug A</strain>
    </source>
</reference>
<evidence type="ECO:0000313" key="2">
    <source>
        <dbReference type="EMBL" id="KIM50620.1"/>
    </source>
</evidence>
<reference evidence="3" key="2">
    <citation type="submission" date="2015-01" db="EMBL/GenBank/DDBJ databases">
        <title>Evolutionary Origins and Diversification of the Mycorrhizal Mutualists.</title>
        <authorList>
            <consortium name="DOE Joint Genome Institute"/>
            <consortium name="Mycorrhizal Genomics Consortium"/>
            <person name="Kohler A."/>
            <person name="Kuo A."/>
            <person name="Nagy L.G."/>
            <person name="Floudas D."/>
            <person name="Copeland A."/>
            <person name="Barry K.W."/>
            <person name="Cichocki N."/>
            <person name="Veneault-Fourrey C."/>
            <person name="LaButti K."/>
            <person name="Lindquist E.A."/>
            <person name="Lipzen A."/>
            <person name="Lundell T."/>
            <person name="Morin E."/>
            <person name="Murat C."/>
            <person name="Riley R."/>
            <person name="Ohm R."/>
            <person name="Sun H."/>
            <person name="Tunlid A."/>
            <person name="Henrissat B."/>
            <person name="Grigoriev I.V."/>
            <person name="Hibbett D.S."/>
            <person name="Martin F."/>
        </authorList>
    </citation>
    <scope>NUCLEOTIDE SEQUENCE [LARGE SCALE GENOMIC DNA]</scope>
    <source>
        <strain evidence="3">Foug A</strain>
    </source>
</reference>
<evidence type="ECO:0000313" key="3">
    <source>
        <dbReference type="Proteomes" id="UP000053989"/>
    </source>
</evidence>
<protein>
    <submittedName>
        <fullName evidence="2">Uncharacterized protein</fullName>
    </submittedName>
</protein>
<dbReference type="OrthoDB" id="2686907at2759"/>
<dbReference type="Proteomes" id="UP000053989">
    <property type="component" value="Unassembled WGS sequence"/>
</dbReference>
<dbReference type="InParanoid" id="A0A0C3CPZ1"/>
<accession>A0A0C3CPZ1</accession>
<dbReference type="HOGENOM" id="CLU_950465_0_0_1"/>
<organism evidence="2 3">
    <name type="scientific">Scleroderma citrinum Foug A</name>
    <dbReference type="NCBI Taxonomy" id="1036808"/>
    <lineage>
        <taxon>Eukaryota</taxon>
        <taxon>Fungi</taxon>
        <taxon>Dikarya</taxon>
        <taxon>Basidiomycota</taxon>
        <taxon>Agaricomycotina</taxon>
        <taxon>Agaricomycetes</taxon>
        <taxon>Agaricomycetidae</taxon>
        <taxon>Boletales</taxon>
        <taxon>Sclerodermatineae</taxon>
        <taxon>Sclerodermataceae</taxon>
        <taxon>Scleroderma</taxon>
    </lineage>
</organism>
<dbReference type="EMBL" id="KN822366">
    <property type="protein sequence ID" value="KIM50620.1"/>
    <property type="molecule type" value="Genomic_DNA"/>
</dbReference>
<gene>
    <name evidence="2" type="ORF">SCLCIDRAFT_12316</name>
</gene>
<proteinExistence type="predicted"/>
<sequence>MAWVPHEEGVGNPGKIHRRGKRSQTESIATNGDSGREPRADALQPGSDQNQPLTAYQRCCLGQQRWRQREREERQVHGGQPQVAAMENGANISRLATCPLGTEYDFVGGVVRLASDDHEDNHWQAIDIHDIVDLAQLPYFEICGSTVRSILPVECTILDTARWRSKGTGSKENNGKRLVPRKNSYVSITGFITGRCSTAGNKCFCVEVDSMVFLGRPTVPGTSQLASPLAGATSNEASPGHSNLKFDFSQLRNKKRHIETALPRVLTRYILSRIILISFSVLESDIDLQYLES</sequence>
<name>A0A0C3CPZ1_9AGAM</name>
<feature type="region of interest" description="Disordered" evidence="1">
    <location>
        <begin position="1"/>
        <end position="52"/>
    </location>
</feature>
<keyword evidence="3" id="KW-1185">Reference proteome</keyword>